<dbReference type="InterPro" id="IPR036322">
    <property type="entry name" value="WD40_repeat_dom_sf"/>
</dbReference>
<dbReference type="InterPro" id="IPR055410">
    <property type="entry name" value="Beta-prop_CAF1B_HIR1"/>
</dbReference>
<comment type="similarity">
    <text evidence="2 11">Belongs to the WD repeat HIR1 family.</text>
</comment>
<evidence type="ECO:0000259" key="12">
    <source>
        <dbReference type="Pfam" id="PF07569"/>
    </source>
</evidence>
<dbReference type="InterPro" id="IPR001680">
    <property type="entry name" value="WD40_rpt"/>
</dbReference>
<keyword evidence="5 11" id="KW-0677">Repeat</keyword>
<name>A0AAF0DZT1_9BASI</name>
<evidence type="ECO:0000256" key="10">
    <source>
        <dbReference type="PROSITE-ProRule" id="PRU00221"/>
    </source>
</evidence>
<dbReference type="PROSITE" id="PS50294">
    <property type="entry name" value="WD_REPEATS_REGION"/>
    <property type="match status" value="4"/>
</dbReference>
<keyword evidence="15" id="KW-1185">Reference proteome</keyword>
<dbReference type="GO" id="GO:0005634">
    <property type="term" value="C:nucleus"/>
    <property type="evidence" value="ECO:0007669"/>
    <property type="project" value="UniProtKB-SubCell"/>
</dbReference>
<evidence type="ECO:0000256" key="6">
    <source>
        <dbReference type="ARBA" id="ARBA00022853"/>
    </source>
</evidence>
<dbReference type="PROSITE" id="PS00678">
    <property type="entry name" value="WD_REPEATS_1"/>
    <property type="match status" value="1"/>
</dbReference>
<keyword evidence="4 10" id="KW-0853">WD repeat</keyword>
<feature type="repeat" description="WD" evidence="10">
    <location>
        <begin position="17"/>
        <end position="48"/>
    </location>
</feature>
<comment type="function">
    <text evidence="11">Required for replication-independent chromatin assembly and for the periodic repression of histone gene transcription during the cell cycle.</text>
</comment>
<dbReference type="GO" id="GO:0006355">
    <property type="term" value="P:regulation of DNA-templated transcription"/>
    <property type="evidence" value="ECO:0007669"/>
    <property type="project" value="InterPro"/>
</dbReference>
<dbReference type="GO" id="GO:0006338">
    <property type="term" value="P:chromatin remodeling"/>
    <property type="evidence" value="ECO:0007669"/>
    <property type="project" value="InterPro"/>
</dbReference>
<evidence type="ECO:0000256" key="8">
    <source>
        <dbReference type="ARBA" id="ARBA00023163"/>
    </source>
</evidence>
<proteinExistence type="inferred from homology"/>
<feature type="repeat" description="WD" evidence="10">
    <location>
        <begin position="71"/>
        <end position="106"/>
    </location>
</feature>
<keyword evidence="3 11" id="KW-0678">Repressor</keyword>
<dbReference type="EMBL" id="CP119938">
    <property type="protein sequence ID" value="WFD03653.1"/>
    <property type="molecule type" value="Genomic_DNA"/>
</dbReference>
<evidence type="ECO:0000256" key="3">
    <source>
        <dbReference type="ARBA" id="ARBA00022491"/>
    </source>
</evidence>
<dbReference type="SUPFAM" id="SSF51004">
    <property type="entry name" value="C-terminal (heme d1) domain of cytochrome cd1-nitrite reductase"/>
    <property type="match status" value="1"/>
</dbReference>
<dbReference type="InterPro" id="IPR031120">
    <property type="entry name" value="HIR1-like"/>
</dbReference>
<accession>A0AAF0DZT1</accession>
<evidence type="ECO:0000256" key="7">
    <source>
        <dbReference type="ARBA" id="ARBA00023015"/>
    </source>
</evidence>
<keyword evidence="8 11" id="KW-0804">Transcription</keyword>
<feature type="repeat" description="WD" evidence="10">
    <location>
        <begin position="173"/>
        <end position="204"/>
    </location>
</feature>
<dbReference type="InterPro" id="IPR015943">
    <property type="entry name" value="WD40/YVTN_repeat-like_dom_sf"/>
</dbReference>
<gene>
    <name evidence="14" type="primary">HIR1</name>
    <name evidence="14" type="ORF">MOBT1_002346</name>
</gene>
<dbReference type="PANTHER" id="PTHR13831">
    <property type="entry name" value="MEMBER OF THE HIR1 FAMILY OF WD-REPEAT PROTEINS"/>
    <property type="match status" value="1"/>
</dbReference>
<evidence type="ECO:0000256" key="5">
    <source>
        <dbReference type="ARBA" id="ARBA00022737"/>
    </source>
</evidence>
<dbReference type="Proteomes" id="UP001214603">
    <property type="component" value="Chromosome 5"/>
</dbReference>
<dbReference type="GO" id="GO:0031491">
    <property type="term" value="F:nucleosome binding"/>
    <property type="evidence" value="ECO:0007669"/>
    <property type="project" value="TreeGrafter"/>
</dbReference>
<sequence>MTVQITVPDWVVHRADNQTKRSTVYSLSVHPDGTRLATGGLDTKIRVWATAPILEERAADDDATPRLLSTLARHTGAVLSVRWSHSGRYLASGSDDTVCFIWDLDTASVGSGMVFGSSETNIENWRPYKRLPGHESDVTDVAWSESDAYLGTVGLDSLAIVWSGSTFERLRTIRAHQGFIKGISFDPIDQFFATSSDDRTLKIWRTSDGGLEACVKTPFGSSPSSTFFHRASWSPDGANLVASNAMNGPVFVASVVKRLAWTSDITLVGHENAVTVAACSPRLFRGPNDAVATVVALGSLDQSVSVWLTGHPRPLLVARDVFERGVMDLSWSADGYTLYACSSDGTVASFVFSDEELGTTLPDEDVTQLRKAYGYVPRTPSAPQTHAPPLPARAGTHTRPQALAAPPTAPGERLVQHISRNADGKRRIRPTLLAGDAAPAEAFAEAGTKRTSDAIAAFPATGGRALGGEKRTAVSSETLHGLDVSVPAAHASLTIRSSLRESCELGTVDVRNHTDRPSEIALVNANDEVMWLDFVTKPCLSVTGSHAVVAAALTDGTLVWYSPRGPRLSTLVLEEPVARLACSGSVLAALTLRGQVRRWDVVRGVALAGDARLAPQADVRRFYVHTNGIPVLVLANGEALGLDPEKNSLMILASAWLAQHSTAWDTQSGAREPVRRAESEVAELVPFTPKQASPHPEFVVATTLRHLEMRMGAAELLGSAAEYRQAVHALARQLAEQGIRNQAEELLRALLGPIYYKPGAQPSWKSEVCGLSKRELLASVLTVMSTSRALAELIQHVQSLLDAVNA</sequence>
<dbReference type="InterPro" id="IPR011048">
    <property type="entry name" value="Haem_d1_sf"/>
</dbReference>
<dbReference type="CDD" id="cd00200">
    <property type="entry name" value="WD40"/>
    <property type="match status" value="1"/>
</dbReference>
<comment type="subcellular location">
    <subcellularLocation>
        <location evidence="1 11">Nucleus</location>
    </subcellularLocation>
</comment>
<organism evidence="14 15">
    <name type="scientific">Malassezia obtusa</name>
    <dbReference type="NCBI Taxonomy" id="76774"/>
    <lineage>
        <taxon>Eukaryota</taxon>
        <taxon>Fungi</taxon>
        <taxon>Dikarya</taxon>
        <taxon>Basidiomycota</taxon>
        <taxon>Ustilaginomycotina</taxon>
        <taxon>Malasseziomycetes</taxon>
        <taxon>Malasseziales</taxon>
        <taxon>Malasseziaceae</taxon>
        <taxon>Malassezia</taxon>
    </lineage>
</organism>
<dbReference type="SMART" id="SM00320">
    <property type="entry name" value="WD40"/>
    <property type="match status" value="6"/>
</dbReference>
<dbReference type="PROSITE" id="PS50082">
    <property type="entry name" value="WD_REPEATS_2"/>
    <property type="match status" value="4"/>
</dbReference>
<dbReference type="InterPro" id="IPR019775">
    <property type="entry name" value="WD40_repeat_CS"/>
</dbReference>
<feature type="domain" description="CAF1B/HIR1 beta-propeller" evidence="13">
    <location>
        <begin position="25"/>
        <end position="357"/>
    </location>
</feature>
<dbReference type="PANTHER" id="PTHR13831:SF0">
    <property type="entry name" value="PROTEIN HIRA"/>
    <property type="match status" value="1"/>
</dbReference>
<evidence type="ECO:0000313" key="15">
    <source>
        <dbReference type="Proteomes" id="UP001214603"/>
    </source>
</evidence>
<dbReference type="GO" id="GO:0006351">
    <property type="term" value="P:DNA-templated transcription"/>
    <property type="evidence" value="ECO:0007669"/>
    <property type="project" value="InterPro"/>
</dbReference>
<keyword evidence="9 11" id="KW-0539">Nucleus</keyword>
<evidence type="ECO:0000256" key="4">
    <source>
        <dbReference type="ARBA" id="ARBA00022574"/>
    </source>
</evidence>
<dbReference type="Gene3D" id="2.130.10.10">
    <property type="entry name" value="YVTN repeat-like/Quinoprotein amine dehydrogenase"/>
    <property type="match status" value="2"/>
</dbReference>
<evidence type="ECO:0000256" key="1">
    <source>
        <dbReference type="ARBA" id="ARBA00004123"/>
    </source>
</evidence>
<keyword evidence="6 11" id="KW-0156">Chromatin regulator</keyword>
<dbReference type="AlphaFoldDB" id="A0AAF0DZT1"/>
<keyword evidence="7 11" id="KW-0805">Transcription regulation</keyword>
<dbReference type="Pfam" id="PF24105">
    <property type="entry name" value="Beta-prop_CAF1B_HIR1"/>
    <property type="match status" value="1"/>
</dbReference>
<feature type="domain" description="Protein HIRA-like C-terminal" evidence="12">
    <location>
        <begin position="568"/>
        <end position="750"/>
    </location>
</feature>
<reference evidence="14" key="1">
    <citation type="submission" date="2023-03" db="EMBL/GenBank/DDBJ databases">
        <title>Mating type loci evolution in Malassezia.</title>
        <authorList>
            <person name="Coelho M.A."/>
        </authorList>
    </citation>
    <scope>NUCLEOTIDE SEQUENCE</scope>
    <source>
        <strain evidence="14">CBS 7876</strain>
    </source>
</reference>
<evidence type="ECO:0000313" key="14">
    <source>
        <dbReference type="EMBL" id="WFD03653.1"/>
    </source>
</evidence>
<feature type="repeat" description="WD" evidence="10">
    <location>
        <begin position="131"/>
        <end position="172"/>
    </location>
</feature>
<dbReference type="GO" id="GO:0000785">
    <property type="term" value="C:chromatin"/>
    <property type="evidence" value="ECO:0007669"/>
    <property type="project" value="TreeGrafter"/>
</dbReference>
<dbReference type="Pfam" id="PF07569">
    <property type="entry name" value="Hira"/>
    <property type="match status" value="1"/>
</dbReference>
<evidence type="ECO:0000256" key="2">
    <source>
        <dbReference type="ARBA" id="ARBA00007306"/>
    </source>
</evidence>
<protein>
    <recommendedName>
        <fullName evidence="11">Protein HIR</fullName>
    </recommendedName>
</protein>
<dbReference type="GO" id="GO:0000417">
    <property type="term" value="C:HIR complex"/>
    <property type="evidence" value="ECO:0007669"/>
    <property type="project" value="TreeGrafter"/>
</dbReference>
<evidence type="ECO:0000256" key="9">
    <source>
        <dbReference type="ARBA" id="ARBA00023242"/>
    </source>
</evidence>
<evidence type="ECO:0000256" key="11">
    <source>
        <dbReference type="RuleBase" id="RU364014"/>
    </source>
</evidence>
<dbReference type="SUPFAM" id="SSF50978">
    <property type="entry name" value="WD40 repeat-like"/>
    <property type="match status" value="1"/>
</dbReference>
<dbReference type="InterPro" id="IPR011494">
    <property type="entry name" value="HIRA-like_C"/>
</dbReference>
<evidence type="ECO:0000259" key="13">
    <source>
        <dbReference type="Pfam" id="PF24105"/>
    </source>
</evidence>